<evidence type="ECO:0000313" key="4">
    <source>
        <dbReference type="EMBL" id="JAU96258.1"/>
    </source>
</evidence>
<evidence type="ECO:0000313" key="3">
    <source>
        <dbReference type="EMBL" id="JAU74825.1"/>
    </source>
</evidence>
<protein>
    <submittedName>
        <fullName evidence="3">Uncharacterized protein</fullName>
    </submittedName>
</protein>
<dbReference type="AlphaFoldDB" id="A0A1J3I2U8"/>
<evidence type="ECO:0000256" key="1">
    <source>
        <dbReference type="SAM" id="MobiDB-lite"/>
    </source>
</evidence>
<feature type="compositionally biased region" description="Low complexity" evidence="1">
    <location>
        <begin position="35"/>
        <end position="49"/>
    </location>
</feature>
<accession>A0A1J3I2U8</accession>
<organism evidence="3">
    <name type="scientific">Noccaea caerulescens</name>
    <name type="common">Alpine penny-cress</name>
    <name type="synonym">Thlaspi caerulescens</name>
    <dbReference type="NCBI Taxonomy" id="107243"/>
    <lineage>
        <taxon>Eukaryota</taxon>
        <taxon>Viridiplantae</taxon>
        <taxon>Streptophyta</taxon>
        <taxon>Embryophyta</taxon>
        <taxon>Tracheophyta</taxon>
        <taxon>Spermatophyta</taxon>
        <taxon>Magnoliopsida</taxon>
        <taxon>eudicotyledons</taxon>
        <taxon>Gunneridae</taxon>
        <taxon>Pentapetalae</taxon>
        <taxon>rosids</taxon>
        <taxon>malvids</taxon>
        <taxon>Brassicales</taxon>
        <taxon>Brassicaceae</taxon>
        <taxon>Coluteocarpeae</taxon>
        <taxon>Noccaea</taxon>
    </lineage>
</organism>
<gene>
    <name evidence="2" type="ORF">LC_TR12848_c0_g1_i1_g.44799</name>
    <name evidence="3" type="ORF">LE_TR14899_c2_g1_i1_g.47082</name>
    <name evidence="4" type="ORF">MP_TR9707_c1_g1_i1_g.29366</name>
</gene>
<sequence>MFGGRMKSPWSSSPSLFPGGDAYLSEDGEGDDVDGGVTSDASGASTSSDCFGDETGSFDGVGAFTGSEFGVGASTGSRIGVGA</sequence>
<dbReference type="EMBL" id="GEVM01009680">
    <property type="protein sequence ID" value="JAU96258.1"/>
    <property type="molecule type" value="Transcribed_RNA"/>
</dbReference>
<reference evidence="3" key="1">
    <citation type="submission" date="2016-07" db="EMBL/GenBank/DDBJ databases">
        <title>De novo transcriptome assembly of four accessions of the metal hyperaccumulator plant Noccaea caerulescens.</title>
        <authorList>
            <person name="Blande D."/>
            <person name="Halimaa P."/>
            <person name="Tervahauta A.I."/>
            <person name="Aarts M.G."/>
            <person name="Karenlampi S.O."/>
        </authorList>
    </citation>
    <scope>NUCLEOTIDE SEQUENCE</scope>
</reference>
<feature type="region of interest" description="Disordered" evidence="1">
    <location>
        <begin position="1"/>
        <end position="51"/>
    </location>
</feature>
<dbReference type="EMBL" id="GEVK01001090">
    <property type="protein sequence ID" value="JAU51742.1"/>
    <property type="molecule type" value="Transcribed_RNA"/>
</dbReference>
<proteinExistence type="predicted"/>
<dbReference type="EMBL" id="GEVL01002516">
    <property type="protein sequence ID" value="JAU74825.1"/>
    <property type="molecule type" value="Transcribed_RNA"/>
</dbReference>
<evidence type="ECO:0000313" key="2">
    <source>
        <dbReference type="EMBL" id="JAU51742.1"/>
    </source>
</evidence>
<name>A0A1J3I2U8_NOCCA</name>
<feature type="compositionally biased region" description="Acidic residues" evidence="1">
    <location>
        <begin position="24"/>
        <end position="34"/>
    </location>
</feature>